<reference evidence="3" key="1">
    <citation type="submission" date="2019-02" db="EMBL/GenBank/DDBJ databases">
        <authorList>
            <person name="Gruber-Vodicka R. H."/>
            <person name="Seah K. B. B."/>
        </authorList>
    </citation>
    <scope>NUCLEOTIDE SEQUENCE</scope>
    <source>
        <strain evidence="2">BECK_BY1</strain>
        <strain evidence="3">BECK_BY2</strain>
        <strain evidence="1">BECK_BY3</strain>
    </source>
</reference>
<name>A0A451AMS0_9GAMM</name>
<organism evidence="3">
    <name type="scientific">Candidatus Kentrum sp. TUN</name>
    <dbReference type="NCBI Taxonomy" id="2126343"/>
    <lineage>
        <taxon>Bacteria</taxon>
        <taxon>Pseudomonadati</taxon>
        <taxon>Pseudomonadota</taxon>
        <taxon>Gammaproteobacteria</taxon>
        <taxon>Candidatus Kentrum</taxon>
    </lineage>
</organism>
<sequence>MNNMIDFTAEKLKRNPIEYSVVITHLHNQIIFKVIDIKDDPRSRLAVADDLEKFAASIRERHRANC</sequence>
<proteinExistence type="predicted"/>
<protein>
    <submittedName>
        <fullName evidence="3">Uncharacterized protein</fullName>
    </submittedName>
</protein>
<evidence type="ECO:0000313" key="1">
    <source>
        <dbReference type="EMBL" id="VFK58444.1"/>
    </source>
</evidence>
<accession>A0A451AMS0</accession>
<evidence type="ECO:0000313" key="3">
    <source>
        <dbReference type="EMBL" id="VFK67333.1"/>
    </source>
</evidence>
<gene>
    <name evidence="2" type="ORF">BECKTUN1418D_GA0071000_11206</name>
    <name evidence="3" type="ORF">BECKTUN1418E_GA0071001_11426</name>
    <name evidence="1" type="ORF">BECKTUN1418F_GA0071002_11446</name>
</gene>
<evidence type="ECO:0000313" key="2">
    <source>
        <dbReference type="EMBL" id="VFK60310.1"/>
    </source>
</evidence>
<dbReference type="EMBL" id="CAADFX010000120">
    <property type="protein sequence ID" value="VFK60310.1"/>
    <property type="molecule type" value="Genomic_DNA"/>
</dbReference>
<dbReference type="EMBL" id="CAADFY010000144">
    <property type="protein sequence ID" value="VFK58444.1"/>
    <property type="molecule type" value="Genomic_DNA"/>
</dbReference>
<dbReference type="EMBL" id="CAADFV010000142">
    <property type="protein sequence ID" value="VFK67333.1"/>
    <property type="molecule type" value="Genomic_DNA"/>
</dbReference>
<dbReference type="AlphaFoldDB" id="A0A451AMS0"/>